<name>A0A238FKI8_9BASI</name>
<comment type="function">
    <text evidence="1">Required for respiratory activity and maintenance and expression of the mitochondrial genome.</text>
</comment>
<gene>
    <name evidence="5" type="ORF">BQ2448_6734</name>
</gene>
<dbReference type="PANTHER" id="PTHR13475:SF3">
    <property type="entry name" value="NEUGRIN"/>
    <property type="match status" value="1"/>
</dbReference>
<evidence type="ECO:0000256" key="3">
    <source>
        <dbReference type="ARBA" id="ARBA00013566"/>
    </source>
</evidence>
<feature type="compositionally biased region" description="Basic and acidic residues" evidence="4">
    <location>
        <begin position="41"/>
        <end position="73"/>
    </location>
</feature>
<dbReference type="STRING" id="269621.A0A238FKI8"/>
<protein>
    <recommendedName>
        <fullName evidence="3">Required for respiratory growth protein 9, mitochondrial</fullName>
    </recommendedName>
</protein>
<dbReference type="Pfam" id="PF06413">
    <property type="entry name" value="Neugrin"/>
    <property type="match status" value="1"/>
</dbReference>
<dbReference type="PANTHER" id="PTHR13475">
    <property type="entry name" value="NEUGRIN"/>
    <property type="match status" value="1"/>
</dbReference>
<reference evidence="6" key="1">
    <citation type="submission" date="2016-09" db="EMBL/GenBank/DDBJ databases">
        <authorList>
            <person name="Jeantristanb JTB J.-T."/>
            <person name="Ricardo R."/>
        </authorList>
    </citation>
    <scope>NUCLEOTIDE SEQUENCE [LARGE SCALE GENOMIC DNA]</scope>
</reference>
<accession>A0A238FKI8</accession>
<evidence type="ECO:0000256" key="1">
    <source>
        <dbReference type="ARBA" id="ARBA00003548"/>
    </source>
</evidence>
<evidence type="ECO:0000256" key="2">
    <source>
        <dbReference type="ARBA" id="ARBA00010895"/>
    </source>
</evidence>
<feature type="compositionally biased region" description="Gly residues" evidence="4">
    <location>
        <begin position="243"/>
        <end position="252"/>
    </location>
</feature>
<dbReference type="OrthoDB" id="5578174at2759"/>
<dbReference type="GO" id="GO:0005634">
    <property type="term" value="C:nucleus"/>
    <property type="evidence" value="ECO:0007669"/>
    <property type="project" value="TreeGrafter"/>
</dbReference>
<sequence>MQRSVVTTLVSTGTTASSIVCTCHQARASSSFSTFASSWKSNDEERRRGSTSEVRDTRWTKASSEKTREDARSRSGSKSSGPTSSTVRKPFDRSSTWTTTTAPPRSRPRSQLGPRSTPSTTGTPSISQTPLNPTPSSPSSSPPKDPPLWLKHRQRMKVLFPTGWAPPKRLSREAMDLIRTMHSSDPTRYSTRVLSEHFKVSPEAVRRILKSRFSLAVEERERREKRRKELKVLERIREAEGVGESGQGGQGGQKTSWRGDLVGEVKEIQDLRQKNAVLEAGFEERRRVKSWEGKRRGGGRRKNEGK</sequence>
<feature type="region of interest" description="Disordered" evidence="4">
    <location>
        <begin position="28"/>
        <end position="148"/>
    </location>
</feature>
<dbReference type="EMBL" id="FMSP01000020">
    <property type="protein sequence ID" value="SCV74302.1"/>
    <property type="molecule type" value="Genomic_DNA"/>
</dbReference>
<dbReference type="Proteomes" id="UP000198372">
    <property type="component" value="Unassembled WGS sequence"/>
</dbReference>
<dbReference type="InterPro" id="IPR010487">
    <property type="entry name" value="NGRN/Rrg9"/>
</dbReference>
<feature type="compositionally biased region" description="Pro residues" evidence="4">
    <location>
        <begin position="132"/>
        <end position="146"/>
    </location>
</feature>
<feature type="compositionally biased region" description="Low complexity" evidence="4">
    <location>
        <begin position="28"/>
        <end position="38"/>
    </location>
</feature>
<dbReference type="AlphaFoldDB" id="A0A238FKI8"/>
<evidence type="ECO:0000313" key="6">
    <source>
        <dbReference type="Proteomes" id="UP000198372"/>
    </source>
</evidence>
<proteinExistence type="inferred from homology"/>
<keyword evidence="6" id="KW-1185">Reference proteome</keyword>
<feature type="compositionally biased region" description="Low complexity" evidence="4">
    <location>
        <begin position="93"/>
        <end position="104"/>
    </location>
</feature>
<feature type="compositionally biased region" description="Low complexity" evidence="4">
    <location>
        <begin position="114"/>
        <end position="131"/>
    </location>
</feature>
<comment type="similarity">
    <text evidence="2">Belongs to the RRG9 family.</text>
</comment>
<evidence type="ECO:0000313" key="5">
    <source>
        <dbReference type="EMBL" id="SCV74302.1"/>
    </source>
</evidence>
<organism evidence="5 6">
    <name type="scientific">Microbotryum intermedium</name>
    <dbReference type="NCBI Taxonomy" id="269621"/>
    <lineage>
        <taxon>Eukaryota</taxon>
        <taxon>Fungi</taxon>
        <taxon>Dikarya</taxon>
        <taxon>Basidiomycota</taxon>
        <taxon>Pucciniomycotina</taxon>
        <taxon>Microbotryomycetes</taxon>
        <taxon>Microbotryales</taxon>
        <taxon>Microbotryaceae</taxon>
        <taxon>Microbotryum</taxon>
    </lineage>
</organism>
<evidence type="ECO:0000256" key="4">
    <source>
        <dbReference type="SAM" id="MobiDB-lite"/>
    </source>
</evidence>
<feature type="region of interest" description="Disordered" evidence="4">
    <location>
        <begin position="239"/>
        <end position="258"/>
    </location>
</feature>
<feature type="compositionally biased region" description="Low complexity" evidence="4">
    <location>
        <begin position="74"/>
        <end position="86"/>
    </location>
</feature>